<feature type="chain" id="PRO_5002247328" evidence="1">
    <location>
        <begin position="23"/>
        <end position="262"/>
    </location>
</feature>
<dbReference type="OrthoDB" id="565904at2759"/>
<dbReference type="RefSeq" id="XP_013895379.1">
    <property type="nucleotide sequence ID" value="XM_014039925.1"/>
</dbReference>
<keyword evidence="1" id="KW-0732">Signal</keyword>
<name>A0A0D2LY76_9CHLO</name>
<organism evidence="2 3">
    <name type="scientific">Monoraphidium neglectum</name>
    <dbReference type="NCBI Taxonomy" id="145388"/>
    <lineage>
        <taxon>Eukaryota</taxon>
        <taxon>Viridiplantae</taxon>
        <taxon>Chlorophyta</taxon>
        <taxon>core chlorophytes</taxon>
        <taxon>Chlorophyceae</taxon>
        <taxon>CS clade</taxon>
        <taxon>Sphaeropleales</taxon>
        <taxon>Selenastraceae</taxon>
        <taxon>Monoraphidium</taxon>
    </lineage>
</organism>
<accession>A0A0D2LY76</accession>
<keyword evidence="3" id="KW-1185">Reference proteome</keyword>
<dbReference type="EMBL" id="KK103043">
    <property type="protein sequence ID" value="KIY96359.1"/>
    <property type="molecule type" value="Genomic_DNA"/>
</dbReference>
<dbReference type="Gene3D" id="2.40.128.20">
    <property type="match status" value="1"/>
</dbReference>
<dbReference type="InterPro" id="IPR012674">
    <property type="entry name" value="Calycin"/>
</dbReference>
<dbReference type="SUPFAM" id="SSF50814">
    <property type="entry name" value="Lipocalins"/>
    <property type="match status" value="1"/>
</dbReference>
<reference evidence="2 3" key="1">
    <citation type="journal article" date="2013" name="BMC Genomics">
        <title>Reconstruction of the lipid metabolism for the microalga Monoraphidium neglectum from its genome sequence reveals characteristics suitable for biofuel production.</title>
        <authorList>
            <person name="Bogen C."/>
            <person name="Al-Dilaimi A."/>
            <person name="Albersmeier A."/>
            <person name="Wichmann J."/>
            <person name="Grundmann M."/>
            <person name="Rupp O."/>
            <person name="Lauersen K.J."/>
            <person name="Blifernez-Klassen O."/>
            <person name="Kalinowski J."/>
            <person name="Goesmann A."/>
            <person name="Mussgnug J.H."/>
            <person name="Kruse O."/>
        </authorList>
    </citation>
    <scope>NUCLEOTIDE SEQUENCE [LARGE SCALE GENOMIC DNA]</scope>
    <source>
        <strain evidence="2 3">SAG 48.87</strain>
    </source>
</reference>
<protein>
    <submittedName>
        <fullName evidence="2">Uncharacterized protein</fullName>
    </submittedName>
</protein>
<sequence>MSQPSLGMGLLVVLALAGAAQAASIKPWLCPPKQFDSVAGFDLAKFISAPWYVQKQTVLKYQPASSLFCVRAKYLPIDAKNLTKGVRVCNYANTGAVNKAPVGTCLAQAGVAAPAGKGPSFEMVALPWPVRRSNPDTAASKLLVGPTFQLAGKTPDDLAKPPAPGQPRAAGPYWVVAVGPSKTPALGYDWAIITGGAPSQATENDACLPSLKNDDGFWLFSRVPVAPKAQLDAMLAAATALRLDTAALVPVTQAGCTYAGAA</sequence>
<gene>
    <name evidence="2" type="ORF">MNEG_11604</name>
</gene>
<dbReference type="AlphaFoldDB" id="A0A0D2LY76"/>
<feature type="signal peptide" evidence="1">
    <location>
        <begin position="1"/>
        <end position="22"/>
    </location>
</feature>
<dbReference type="GeneID" id="25728883"/>
<dbReference type="Proteomes" id="UP000054498">
    <property type="component" value="Unassembled WGS sequence"/>
</dbReference>
<evidence type="ECO:0000313" key="2">
    <source>
        <dbReference type="EMBL" id="KIY96359.1"/>
    </source>
</evidence>
<evidence type="ECO:0000313" key="3">
    <source>
        <dbReference type="Proteomes" id="UP000054498"/>
    </source>
</evidence>
<proteinExistence type="predicted"/>
<evidence type="ECO:0000256" key="1">
    <source>
        <dbReference type="SAM" id="SignalP"/>
    </source>
</evidence>
<dbReference type="KEGG" id="mng:MNEG_11604"/>